<dbReference type="PANTHER" id="PTHR11364">
    <property type="entry name" value="THIOSULFATE SULFERTANSFERASE"/>
    <property type="match status" value="1"/>
</dbReference>
<dbReference type="CDD" id="cd01449">
    <property type="entry name" value="TST_Repeat_2"/>
    <property type="match status" value="1"/>
</dbReference>
<feature type="domain" description="Rhodanese" evidence="4">
    <location>
        <begin position="14"/>
        <end position="133"/>
    </location>
</feature>
<evidence type="ECO:0000313" key="5">
    <source>
        <dbReference type="EMBL" id="MXN20386.1"/>
    </source>
</evidence>
<organism evidence="5 6">
    <name type="scientific">Pseudooceanicola albus</name>
    <dbReference type="NCBI Taxonomy" id="2692189"/>
    <lineage>
        <taxon>Bacteria</taxon>
        <taxon>Pseudomonadati</taxon>
        <taxon>Pseudomonadota</taxon>
        <taxon>Alphaproteobacteria</taxon>
        <taxon>Rhodobacterales</taxon>
        <taxon>Paracoccaceae</taxon>
        <taxon>Pseudooceanicola</taxon>
    </lineage>
</organism>
<dbReference type="Proteomes" id="UP000477911">
    <property type="component" value="Unassembled WGS sequence"/>
</dbReference>
<dbReference type="PROSITE" id="PS00683">
    <property type="entry name" value="RHODANESE_2"/>
    <property type="match status" value="1"/>
</dbReference>
<feature type="domain" description="Rhodanese" evidence="4">
    <location>
        <begin position="163"/>
        <end position="276"/>
    </location>
</feature>
<gene>
    <name evidence="5" type="ORF">GR170_21330</name>
</gene>
<dbReference type="Gene3D" id="3.40.250.10">
    <property type="entry name" value="Rhodanese-like domain"/>
    <property type="match status" value="2"/>
</dbReference>
<dbReference type="AlphaFoldDB" id="A0A6L7GAJ7"/>
<keyword evidence="6" id="KW-1185">Reference proteome</keyword>
<evidence type="ECO:0000256" key="2">
    <source>
        <dbReference type="ARBA" id="ARBA00022737"/>
    </source>
</evidence>
<protein>
    <recommendedName>
        <fullName evidence="3">Sulfurtransferase</fullName>
    </recommendedName>
</protein>
<name>A0A6L7GAJ7_9RHOB</name>
<dbReference type="Pfam" id="PF00581">
    <property type="entry name" value="Rhodanese"/>
    <property type="match status" value="2"/>
</dbReference>
<accession>A0A6L7GAJ7</accession>
<comment type="caution">
    <text evidence="5">The sequence shown here is derived from an EMBL/GenBank/DDBJ whole genome shotgun (WGS) entry which is preliminary data.</text>
</comment>
<sequence>MSRTTLVSVEELAGHPEWRVFDCSHSMSDPQAGRAAYQEGHIPGALHAQMETVLSGERTGQNGRNPLPDPRVFAAWLGQAGLKAGDQVVCYDRGGNVAAARMWWMLRWIGHSAVAVLDGGLAAWTAEGHALTPEVPSFPATALSALPDNSRFADLAEVEASLGNPAVLTVDARGAARFRGEGETTDPRGGHIPGALNRPYTLNTGADGLFKAPEALRAEWSTLLGAHPASDMIASCGSGVSACHNLLALEVAGLPGARLYPGSWSEWSADPARPLET</sequence>
<proteinExistence type="predicted"/>
<dbReference type="RefSeq" id="WP_160896512.1">
    <property type="nucleotide sequence ID" value="NZ_WUMU01000027.1"/>
</dbReference>
<dbReference type="InterPro" id="IPR045078">
    <property type="entry name" value="TST/MPST-like"/>
</dbReference>
<evidence type="ECO:0000256" key="1">
    <source>
        <dbReference type="ARBA" id="ARBA00022679"/>
    </source>
</evidence>
<dbReference type="SMART" id="SM00450">
    <property type="entry name" value="RHOD"/>
    <property type="match status" value="2"/>
</dbReference>
<dbReference type="InterPro" id="IPR001763">
    <property type="entry name" value="Rhodanese-like_dom"/>
</dbReference>
<dbReference type="GO" id="GO:0004792">
    <property type="term" value="F:thiosulfate-cyanide sulfurtransferase activity"/>
    <property type="evidence" value="ECO:0007669"/>
    <property type="project" value="InterPro"/>
</dbReference>
<dbReference type="InterPro" id="IPR001307">
    <property type="entry name" value="Thiosulphate_STrfase_CS"/>
</dbReference>
<keyword evidence="2" id="KW-0677">Repeat</keyword>
<evidence type="ECO:0000256" key="3">
    <source>
        <dbReference type="RuleBase" id="RU000507"/>
    </source>
</evidence>
<dbReference type="PANTHER" id="PTHR11364:SF27">
    <property type="entry name" value="SULFURTRANSFERASE"/>
    <property type="match status" value="1"/>
</dbReference>
<evidence type="ECO:0000259" key="4">
    <source>
        <dbReference type="PROSITE" id="PS50206"/>
    </source>
</evidence>
<keyword evidence="1 3" id="KW-0808">Transferase</keyword>
<dbReference type="EMBL" id="WUMU01000027">
    <property type="protein sequence ID" value="MXN20386.1"/>
    <property type="molecule type" value="Genomic_DNA"/>
</dbReference>
<dbReference type="CDD" id="cd01448">
    <property type="entry name" value="TST_Repeat_1"/>
    <property type="match status" value="1"/>
</dbReference>
<dbReference type="SUPFAM" id="SSF52821">
    <property type="entry name" value="Rhodanese/Cell cycle control phosphatase"/>
    <property type="match status" value="2"/>
</dbReference>
<dbReference type="InterPro" id="IPR036873">
    <property type="entry name" value="Rhodanese-like_dom_sf"/>
</dbReference>
<dbReference type="PROSITE" id="PS50206">
    <property type="entry name" value="RHODANESE_3"/>
    <property type="match status" value="2"/>
</dbReference>
<evidence type="ECO:0000313" key="6">
    <source>
        <dbReference type="Proteomes" id="UP000477911"/>
    </source>
</evidence>
<reference evidence="5 6" key="1">
    <citation type="submission" date="2019-12" db="EMBL/GenBank/DDBJ databases">
        <authorList>
            <person name="Li M."/>
        </authorList>
    </citation>
    <scope>NUCLEOTIDE SEQUENCE [LARGE SCALE GENOMIC DNA]</scope>
    <source>
        <strain evidence="5 6">GBMRC 2024</strain>
    </source>
</reference>